<evidence type="ECO:0000256" key="1">
    <source>
        <dbReference type="SAM" id="MobiDB-lite"/>
    </source>
</evidence>
<reference evidence="2 3" key="1">
    <citation type="journal article" date="2018" name="BMC Genomics">
        <title>Comparative genome analyses reveal sequence features reflecting distinct modes of host-adaptation between dicot and monocot powdery mildew.</title>
        <authorList>
            <person name="Wu Y."/>
            <person name="Ma X."/>
            <person name="Pan Z."/>
            <person name="Kale S.D."/>
            <person name="Song Y."/>
            <person name="King H."/>
            <person name="Zhang Q."/>
            <person name="Presley C."/>
            <person name="Deng X."/>
            <person name="Wei C.I."/>
            <person name="Xiao S."/>
        </authorList>
    </citation>
    <scope>NUCLEOTIDE SEQUENCE [LARGE SCALE GENOMIC DNA]</scope>
    <source>
        <strain evidence="2">UMSG3</strain>
    </source>
</reference>
<name>A0A420HM56_9PEZI</name>
<dbReference type="Proteomes" id="UP000283383">
    <property type="component" value="Unassembled WGS sequence"/>
</dbReference>
<gene>
    <name evidence="2" type="ORF">GcM3_181009</name>
</gene>
<dbReference type="Pfam" id="PF10775">
    <property type="entry name" value="ATP_sub_h"/>
    <property type="match status" value="1"/>
</dbReference>
<dbReference type="EMBL" id="MCBQ01018165">
    <property type="protein sequence ID" value="RKF58524.1"/>
    <property type="molecule type" value="Genomic_DNA"/>
</dbReference>
<comment type="caution">
    <text evidence="2">The sequence shown here is derived from an EMBL/GenBank/DDBJ whole genome shotgun (WGS) entry which is preliminary data.</text>
</comment>
<dbReference type="PANTHER" id="PTHR28207">
    <property type="entry name" value="ATP SYNTHASE SUBUNIT H, MITOCHONDRIAL"/>
    <property type="match status" value="1"/>
</dbReference>
<proteinExistence type="predicted"/>
<dbReference type="PANTHER" id="PTHR28207:SF1">
    <property type="entry name" value="ATP SYNTHASE SUBUNIT H, MITOCHONDRIAL"/>
    <property type="match status" value="1"/>
</dbReference>
<evidence type="ECO:0000313" key="2">
    <source>
        <dbReference type="EMBL" id="RKF58524.1"/>
    </source>
</evidence>
<dbReference type="InterPro" id="IPR019711">
    <property type="entry name" value="ATP_synth_F0_suH"/>
</dbReference>
<sequence length="126" mass="14133">MLIRTIRAPRALISRATNVRSIELVAKRSFIKPSAALQDDLIQSLYIRELRAYKPPPTSMNDSKGHVQTFSPPKPPAKPEETEIMNDLSAYEASSVDIEGQAEAGSVAKDDDWFEEEPDEKENTHH</sequence>
<dbReference type="AlphaFoldDB" id="A0A420HM56"/>
<protein>
    <submittedName>
        <fullName evidence="2">Putative atp synthase h mitochondrial</fullName>
    </submittedName>
</protein>
<dbReference type="STRING" id="62708.A0A420HM56"/>
<feature type="region of interest" description="Disordered" evidence="1">
    <location>
        <begin position="56"/>
        <end position="126"/>
    </location>
</feature>
<accession>A0A420HM56</accession>
<evidence type="ECO:0000313" key="3">
    <source>
        <dbReference type="Proteomes" id="UP000283383"/>
    </source>
</evidence>
<dbReference type="GO" id="GO:0046933">
    <property type="term" value="F:proton-transporting ATP synthase activity, rotational mechanism"/>
    <property type="evidence" value="ECO:0007669"/>
    <property type="project" value="TreeGrafter"/>
</dbReference>
<organism evidence="2 3">
    <name type="scientific">Golovinomyces cichoracearum</name>
    <dbReference type="NCBI Taxonomy" id="62708"/>
    <lineage>
        <taxon>Eukaryota</taxon>
        <taxon>Fungi</taxon>
        <taxon>Dikarya</taxon>
        <taxon>Ascomycota</taxon>
        <taxon>Pezizomycotina</taxon>
        <taxon>Leotiomycetes</taxon>
        <taxon>Erysiphales</taxon>
        <taxon>Erysiphaceae</taxon>
        <taxon>Golovinomyces</taxon>
    </lineage>
</organism>
<keyword evidence="3" id="KW-1185">Reference proteome</keyword>
<feature type="compositionally biased region" description="Polar residues" evidence="1">
    <location>
        <begin position="59"/>
        <end position="71"/>
    </location>
</feature>